<dbReference type="PANTHER" id="PTHR34696:SF1">
    <property type="entry name" value="PHOSPHORIBOSYLFORMYLGLYCINAMIDINE SYNTHASE SUBUNIT PURS"/>
    <property type="match status" value="1"/>
</dbReference>
<evidence type="ECO:0000313" key="8">
    <source>
        <dbReference type="Proteomes" id="UP000182149"/>
    </source>
</evidence>
<proteinExistence type="inferred from homology"/>
<keyword evidence="4 6" id="KW-0658">Purine biosynthesis</keyword>
<evidence type="ECO:0000256" key="5">
    <source>
        <dbReference type="ARBA" id="ARBA00022840"/>
    </source>
</evidence>
<dbReference type="Proteomes" id="UP000182149">
    <property type="component" value="Unassembled WGS sequence"/>
</dbReference>
<comment type="similarity">
    <text evidence="6">Belongs to the PurS family.</text>
</comment>
<dbReference type="UniPathway" id="UPA00074">
    <property type="reaction ID" value="UER00128"/>
</dbReference>
<dbReference type="InterPro" id="IPR036604">
    <property type="entry name" value="PurS-like_sf"/>
</dbReference>
<gene>
    <name evidence="6" type="primary">purS</name>
    <name evidence="7" type="ORF">RU93_GL000459</name>
</gene>
<comment type="pathway">
    <text evidence="6">Purine metabolism; IMP biosynthesis via de novo pathway; 5-amino-1-(5-phospho-D-ribosyl)imidazole from N(2)-formyl-N(1)-(5-phospho-D-ribosyl)glycinamide: step 1/2.</text>
</comment>
<dbReference type="SUPFAM" id="SSF82697">
    <property type="entry name" value="PurS-like"/>
    <property type="match status" value="1"/>
</dbReference>
<evidence type="ECO:0000256" key="1">
    <source>
        <dbReference type="ARBA" id="ARBA00022490"/>
    </source>
</evidence>
<comment type="catalytic activity">
    <reaction evidence="6">
        <text>N(2)-formyl-N(1)-(5-phospho-beta-D-ribosyl)glycinamide + L-glutamine + ATP + H2O = 2-formamido-N(1)-(5-O-phospho-beta-D-ribosyl)acetamidine + L-glutamate + ADP + phosphate + H(+)</text>
        <dbReference type="Rhea" id="RHEA:17129"/>
        <dbReference type="ChEBI" id="CHEBI:15377"/>
        <dbReference type="ChEBI" id="CHEBI:15378"/>
        <dbReference type="ChEBI" id="CHEBI:29985"/>
        <dbReference type="ChEBI" id="CHEBI:30616"/>
        <dbReference type="ChEBI" id="CHEBI:43474"/>
        <dbReference type="ChEBI" id="CHEBI:58359"/>
        <dbReference type="ChEBI" id="CHEBI:147286"/>
        <dbReference type="ChEBI" id="CHEBI:147287"/>
        <dbReference type="ChEBI" id="CHEBI:456216"/>
        <dbReference type="EC" id="6.3.5.3"/>
    </reaction>
</comment>
<dbReference type="OrthoDB" id="9799101at2"/>
<evidence type="ECO:0000256" key="2">
    <source>
        <dbReference type="ARBA" id="ARBA00022598"/>
    </source>
</evidence>
<dbReference type="STRING" id="328396.RU93_GL000459"/>
<sequence length="84" mass="9883">MYFVKVYVTYKESVLDPQGEAVKGAVHRLGFTEIEEIRIGKYFEIKVEKSDRPVEEMIEEVCDKLLANVNMETYRYEILTTEEV</sequence>
<keyword evidence="2 6" id="KW-0436">Ligase</keyword>
<dbReference type="GO" id="GO:0005524">
    <property type="term" value="F:ATP binding"/>
    <property type="evidence" value="ECO:0007669"/>
    <property type="project" value="UniProtKB-UniRule"/>
</dbReference>
<dbReference type="NCBIfam" id="TIGR00302">
    <property type="entry name" value="phosphoribosylformylglycinamidine synthase subunit PurS"/>
    <property type="match status" value="1"/>
</dbReference>
<dbReference type="EC" id="6.3.5.3" evidence="6"/>
<protein>
    <recommendedName>
        <fullName evidence="6">Phosphoribosylformylglycinamidine synthase subunit PurS</fullName>
        <shortName evidence="6">FGAM synthase</shortName>
        <ecNumber evidence="6">6.3.5.3</ecNumber>
    </recommendedName>
    <alternativeName>
        <fullName evidence="6">Formylglycinamide ribonucleotide amidotransferase subunit III</fullName>
        <shortName evidence="6">FGAR amidotransferase III</shortName>
        <shortName evidence="6">FGAR-AT III</shortName>
    </alternativeName>
    <alternativeName>
        <fullName evidence="6">Phosphoribosylformylglycinamidine synthase subunit III</fullName>
    </alternativeName>
</protein>
<evidence type="ECO:0000256" key="6">
    <source>
        <dbReference type="HAMAP-Rule" id="MF_01926"/>
    </source>
</evidence>
<comment type="subunit">
    <text evidence="6">Part of the FGAM synthase complex composed of 1 PurL, 1 PurQ and 2 PurS subunits.</text>
</comment>
<dbReference type="GO" id="GO:0004642">
    <property type="term" value="F:phosphoribosylformylglycinamidine synthase activity"/>
    <property type="evidence" value="ECO:0007669"/>
    <property type="project" value="UniProtKB-UniRule"/>
</dbReference>
<comment type="function">
    <text evidence="6">Part of the phosphoribosylformylglycinamidine synthase complex involved in the purines biosynthetic pathway. Catalyzes the ATP-dependent conversion of formylglycinamide ribonucleotide (FGAR) and glutamine to yield formylglycinamidine ribonucleotide (FGAM) and glutamate. The FGAM synthase complex is composed of three subunits. PurQ produces an ammonia molecule by converting glutamine to glutamate. PurL transfers the ammonia molecule to FGAR to form FGAM in an ATP-dependent manner. PurS interacts with PurQ and PurL and is thought to assist in the transfer of the ammonia molecule from PurQ to PurL.</text>
</comment>
<evidence type="ECO:0000256" key="4">
    <source>
        <dbReference type="ARBA" id="ARBA00022755"/>
    </source>
</evidence>
<evidence type="ECO:0000256" key="3">
    <source>
        <dbReference type="ARBA" id="ARBA00022741"/>
    </source>
</evidence>
<accession>A0A1L8QRB1</accession>
<comment type="subcellular location">
    <subcellularLocation>
        <location evidence="6">Cytoplasm</location>
    </subcellularLocation>
</comment>
<keyword evidence="1 6" id="KW-0963">Cytoplasm</keyword>
<dbReference type="EMBL" id="JXKD01000011">
    <property type="protein sequence ID" value="OJG10009.1"/>
    <property type="molecule type" value="Genomic_DNA"/>
</dbReference>
<evidence type="ECO:0000313" key="7">
    <source>
        <dbReference type="EMBL" id="OJG10009.1"/>
    </source>
</evidence>
<keyword evidence="3 6" id="KW-0547">Nucleotide-binding</keyword>
<dbReference type="InterPro" id="IPR003850">
    <property type="entry name" value="PurS"/>
</dbReference>
<keyword evidence="5 6" id="KW-0067">ATP-binding</keyword>
<dbReference type="Gene3D" id="3.30.1280.10">
    <property type="entry name" value="Phosphoribosylformylglycinamidine synthase subunit PurS"/>
    <property type="match status" value="1"/>
</dbReference>
<dbReference type="GO" id="GO:0005737">
    <property type="term" value="C:cytoplasm"/>
    <property type="evidence" value="ECO:0007669"/>
    <property type="project" value="UniProtKB-SubCell"/>
</dbReference>
<dbReference type="Pfam" id="PF02700">
    <property type="entry name" value="PurS"/>
    <property type="match status" value="1"/>
</dbReference>
<comment type="caution">
    <text evidence="7">The sequence shown here is derived from an EMBL/GenBank/DDBJ whole genome shotgun (WGS) entry which is preliminary data.</text>
</comment>
<organism evidence="7 8">
    <name type="scientific">Enterococcus aquimarinus</name>
    <dbReference type="NCBI Taxonomy" id="328396"/>
    <lineage>
        <taxon>Bacteria</taxon>
        <taxon>Bacillati</taxon>
        <taxon>Bacillota</taxon>
        <taxon>Bacilli</taxon>
        <taxon>Lactobacillales</taxon>
        <taxon>Enterococcaceae</taxon>
        <taxon>Enterococcus</taxon>
    </lineage>
</organism>
<keyword evidence="8" id="KW-1185">Reference proteome</keyword>
<reference evidence="7 8" key="1">
    <citation type="submission" date="2014-12" db="EMBL/GenBank/DDBJ databases">
        <title>Draft genome sequences of 29 type strains of Enterococci.</title>
        <authorList>
            <person name="Zhong Z."/>
            <person name="Sun Z."/>
            <person name="Liu W."/>
            <person name="Zhang W."/>
            <person name="Zhang H."/>
        </authorList>
    </citation>
    <scope>NUCLEOTIDE SEQUENCE [LARGE SCALE GENOMIC DNA]</scope>
    <source>
        <strain evidence="7 8">DSM 17690</strain>
    </source>
</reference>
<dbReference type="HAMAP" id="MF_01926">
    <property type="entry name" value="PurS"/>
    <property type="match status" value="1"/>
</dbReference>
<dbReference type="GO" id="GO:0006189">
    <property type="term" value="P:'de novo' IMP biosynthetic process"/>
    <property type="evidence" value="ECO:0007669"/>
    <property type="project" value="UniProtKB-UniRule"/>
</dbReference>
<dbReference type="AlphaFoldDB" id="A0A1L8QRB1"/>
<dbReference type="RefSeq" id="WP_071875165.1">
    <property type="nucleotide sequence ID" value="NZ_JBHSHF010000013.1"/>
</dbReference>
<name>A0A1L8QRB1_9ENTE</name>
<dbReference type="NCBIfam" id="NF004630">
    <property type="entry name" value="PRK05974.1"/>
    <property type="match status" value="1"/>
</dbReference>
<dbReference type="PANTHER" id="PTHR34696">
    <property type="entry name" value="PHOSPHORIBOSYLFORMYLGLYCINAMIDINE SYNTHASE SUBUNIT PURS"/>
    <property type="match status" value="1"/>
</dbReference>